<protein>
    <submittedName>
        <fullName evidence="2">Uncharacterized protein</fullName>
    </submittedName>
</protein>
<proteinExistence type="predicted"/>
<dbReference type="RefSeq" id="XP_001794019.1">
    <property type="nucleotide sequence ID" value="XM_001793967.1"/>
</dbReference>
<sequence>MLTLARERDETAARWSTSRAKRRREVLEHHPRLHCTCVCARDEIRLANTLHPAWLLVNATTCLMSHTATAVAFDTADAHRQMRVKQRMGSHPRPLVLQRSFSTPFSVAYVTQPYRDHRRPVFETPQGEAGPRLDLRVTLAGLFRPFPFVATV</sequence>
<gene>
    <name evidence="2" type="ORF">SNOG_03456</name>
</gene>
<evidence type="ECO:0000313" key="3">
    <source>
        <dbReference type="Proteomes" id="UP000001055"/>
    </source>
</evidence>
<dbReference type="EMBL" id="CH445329">
    <property type="protein sequence ID" value="EAT88661.1"/>
    <property type="molecule type" value="Genomic_DNA"/>
</dbReference>
<dbReference type="KEGG" id="pno:SNOG_03456"/>
<evidence type="ECO:0000256" key="1">
    <source>
        <dbReference type="SAM" id="MobiDB-lite"/>
    </source>
</evidence>
<dbReference type="Proteomes" id="UP000001055">
    <property type="component" value="Unassembled WGS sequence"/>
</dbReference>
<dbReference type="InParanoid" id="Q0UXQ8"/>
<feature type="compositionally biased region" description="Basic and acidic residues" evidence="1">
    <location>
        <begin position="1"/>
        <end position="12"/>
    </location>
</feature>
<reference evidence="3" key="1">
    <citation type="journal article" date="2007" name="Plant Cell">
        <title>Dothideomycete-plant interactions illuminated by genome sequencing and EST analysis of the wheat pathogen Stagonospora nodorum.</title>
        <authorList>
            <person name="Hane J.K."/>
            <person name="Lowe R.G."/>
            <person name="Solomon P.S."/>
            <person name="Tan K.C."/>
            <person name="Schoch C.L."/>
            <person name="Spatafora J.W."/>
            <person name="Crous P.W."/>
            <person name="Kodira C."/>
            <person name="Birren B.W."/>
            <person name="Galagan J.E."/>
            <person name="Torriani S.F."/>
            <person name="McDonald B.A."/>
            <person name="Oliver R.P."/>
        </authorList>
    </citation>
    <scope>NUCLEOTIDE SEQUENCE [LARGE SCALE GENOMIC DNA]</scope>
    <source>
        <strain evidence="3">SN15 / ATCC MYA-4574 / FGSC 10173</strain>
    </source>
</reference>
<evidence type="ECO:0000313" key="2">
    <source>
        <dbReference type="EMBL" id="EAT88661.1"/>
    </source>
</evidence>
<name>Q0UXQ8_PHANO</name>
<dbReference type="AlphaFoldDB" id="Q0UXQ8"/>
<accession>Q0UXQ8</accession>
<feature type="region of interest" description="Disordered" evidence="1">
    <location>
        <begin position="1"/>
        <end position="22"/>
    </location>
</feature>
<dbReference type="GeneID" id="5970882"/>
<organism evidence="2 3">
    <name type="scientific">Phaeosphaeria nodorum (strain SN15 / ATCC MYA-4574 / FGSC 10173)</name>
    <name type="common">Glume blotch fungus</name>
    <name type="synonym">Parastagonospora nodorum</name>
    <dbReference type="NCBI Taxonomy" id="321614"/>
    <lineage>
        <taxon>Eukaryota</taxon>
        <taxon>Fungi</taxon>
        <taxon>Dikarya</taxon>
        <taxon>Ascomycota</taxon>
        <taxon>Pezizomycotina</taxon>
        <taxon>Dothideomycetes</taxon>
        <taxon>Pleosporomycetidae</taxon>
        <taxon>Pleosporales</taxon>
        <taxon>Pleosporineae</taxon>
        <taxon>Phaeosphaeriaceae</taxon>
        <taxon>Parastagonospora</taxon>
    </lineage>
</organism>